<feature type="domain" description="HAAS transmembrane region" evidence="2">
    <location>
        <begin position="89"/>
        <end position="202"/>
    </location>
</feature>
<proteinExistence type="predicted"/>
<protein>
    <recommendedName>
        <fullName evidence="2">HAAS transmembrane region domain-containing protein</fullName>
    </recommendedName>
</protein>
<dbReference type="EMBL" id="RIAX01000003">
    <property type="protein sequence ID" value="RNF40077.1"/>
    <property type="molecule type" value="Genomic_DNA"/>
</dbReference>
<dbReference type="Proteomes" id="UP000275473">
    <property type="component" value="Unassembled WGS sequence"/>
</dbReference>
<comment type="caution">
    <text evidence="3">The sequence shown here is derived from an EMBL/GenBank/DDBJ whole genome shotgun (WGS) entry which is preliminary data.</text>
</comment>
<feature type="transmembrane region" description="Helical" evidence="1">
    <location>
        <begin position="174"/>
        <end position="192"/>
    </location>
</feature>
<dbReference type="PANTHER" id="PTHR41307">
    <property type="entry name" value="MEMBRANE PROTEIN-RELATED"/>
    <property type="match status" value="1"/>
</dbReference>
<dbReference type="RefSeq" id="WP_123164585.1">
    <property type="nucleotide sequence ID" value="NZ_RIAX01000003.1"/>
</dbReference>
<evidence type="ECO:0000313" key="3">
    <source>
        <dbReference type="EMBL" id="RNF40077.1"/>
    </source>
</evidence>
<reference evidence="3 4" key="1">
    <citation type="journal article" date="2018" name="Int. J. Syst. Evol. Microbiol.">
        <title>Planococcus salinus sp. nov., a moderately halophilic bacterium isolated from a saline-alkali soil.</title>
        <authorList>
            <person name="Gan L."/>
        </authorList>
    </citation>
    <scope>NUCLEOTIDE SEQUENCE [LARGE SCALE GENOMIC DNA]</scope>
    <source>
        <strain evidence="3 4">LCB217</strain>
    </source>
</reference>
<keyword evidence="1" id="KW-0472">Membrane</keyword>
<evidence type="ECO:0000313" key="4">
    <source>
        <dbReference type="Proteomes" id="UP000275473"/>
    </source>
</evidence>
<organism evidence="3 4">
    <name type="scientific">Planococcus salinus</name>
    <dbReference type="NCBI Taxonomy" id="1848460"/>
    <lineage>
        <taxon>Bacteria</taxon>
        <taxon>Bacillati</taxon>
        <taxon>Bacillota</taxon>
        <taxon>Bacilli</taxon>
        <taxon>Bacillales</taxon>
        <taxon>Caryophanaceae</taxon>
        <taxon>Planococcus</taxon>
    </lineage>
</organism>
<dbReference type="SUPFAM" id="SSF158560">
    <property type="entry name" value="BH3980-like"/>
    <property type="match status" value="1"/>
</dbReference>
<sequence length="249" mass="27875">MVLTKESEEFIANLKMYLMTSGKNDKEIEDIAEELRAHLEDAESRGKTLDSVTGGSPESYLKNISEEMKTDYFGVIKALPMFILLVAAYFITGSAIRGDLSFSLLKLIAFPSIAALGVAGYIFFFRRSSAQNWSAKRQMIAFGTIYVSLSAALSAVIFLDLFMLEPFYVPSRDVMWIIAAAGVAVFVISAIWSKTWITIILPLFLFGPDFIMHFMEVSEMRQLFISAASLYIGMAFVIVILFIQNKKQT</sequence>
<feature type="transmembrane region" description="Helical" evidence="1">
    <location>
        <begin position="223"/>
        <end position="243"/>
    </location>
</feature>
<dbReference type="AlphaFoldDB" id="A0A3M8P8T4"/>
<dbReference type="PANTHER" id="PTHR41307:SF1">
    <property type="entry name" value="MEMBRANE PROTEIN"/>
    <property type="match status" value="1"/>
</dbReference>
<feature type="transmembrane region" description="Helical" evidence="1">
    <location>
        <begin position="72"/>
        <end position="92"/>
    </location>
</feature>
<keyword evidence="1" id="KW-1133">Transmembrane helix</keyword>
<accession>A0A3M8P8T4</accession>
<evidence type="ECO:0000256" key="1">
    <source>
        <dbReference type="SAM" id="Phobius"/>
    </source>
</evidence>
<name>A0A3M8P8T4_9BACL</name>
<dbReference type="Pfam" id="PF08006">
    <property type="entry name" value="HAAS_TM"/>
    <property type="match status" value="1"/>
</dbReference>
<feature type="transmembrane region" description="Helical" evidence="1">
    <location>
        <begin position="104"/>
        <end position="124"/>
    </location>
</feature>
<keyword evidence="1" id="KW-0812">Transmembrane</keyword>
<gene>
    <name evidence="3" type="ORF">EEX84_05410</name>
</gene>
<feature type="transmembrane region" description="Helical" evidence="1">
    <location>
        <begin position="145"/>
        <end position="168"/>
    </location>
</feature>
<dbReference type="OrthoDB" id="1750748at2"/>
<dbReference type="InterPro" id="IPR012963">
    <property type="entry name" value="HAAS_TM"/>
</dbReference>
<keyword evidence="4" id="KW-1185">Reference proteome</keyword>
<evidence type="ECO:0000259" key="2">
    <source>
        <dbReference type="Pfam" id="PF08006"/>
    </source>
</evidence>
<feature type="transmembrane region" description="Helical" evidence="1">
    <location>
        <begin position="199"/>
        <end position="217"/>
    </location>
</feature>